<proteinExistence type="inferred from homology"/>
<dbReference type="Proteomes" id="UP000320475">
    <property type="component" value="Unassembled WGS sequence"/>
</dbReference>
<evidence type="ECO:0000313" key="15">
    <source>
        <dbReference type="EMBL" id="TPX54340.1"/>
    </source>
</evidence>
<keyword evidence="5" id="KW-0032">Aminotransferase</keyword>
<evidence type="ECO:0000256" key="11">
    <source>
        <dbReference type="ARBA" id="ARBA00047481"/>
    </source>
</evidence>
<evidence type="ECO:0000259" key="13">
    <source>
        <dbReference type="Pfam" id="PF00155"/>
    </source>
</evidence>
<dbReference type="InterPro" id="IPR015421">
    <property type="entry name" value="PyrdxlP-dep_Trfase_major"/>
</dbReference>
<dbReference type="InterPro" id="IPR015422">
    <property type="entry name" value="PyrdxlP-dep_Trfase_small"/>
</dbReference>
<evidence type="ECO:0000256" key="4">
    <source>
        <dbReference type="ARBA" id="ARBA00012748"/>
    </source>
</evidence>
<dbReference type="GO" id="GO:0000105">
    <property type="term" value="P:L-histidine biosynthetic process"/>
    <property type="evidence" value="ECO:0007669"/>
    <property type="project" value="UniProtKB-KW"/>
</dbReference>
<keyword evidence="7" id="KW-0808">Transferase</keyword>
<comment type="catalytic activity">
    <reaction evidence="11">
        <text>L-histidinol phosphate + 2-oxoglutarate = 3-(imidazol-4-yl)-2-oxopropyl phosphate + L-glutamate</text>
        <dbReference type="Rhea" id="RHEA:23744"/>
        <dbReference type="ChEBI" id="CHEBI:16810"/>
        <dbReference type="ChEBI" id="CHEBI:29985"/>
        <dbReference type="ChEBI" id="CHEBI:57766"/>
        <dbReference type="ChEBI" id="CHEBI:57980"/>
        <dbReference type="EC" id="2.6.1.9"/>
    </reaction>
</comment>
<sequence>MQRPDFSLQSIVRPNIWALQPYRAARDDYSEGILLDANENALGPSIPPSALTSIIEPLETSLSHLLYSDTHLERYPDPYQWNVKHLIARLRNCKPENLFLGVGSDESIDLAIRVFCRPEKQKVLICPPTYGMYSVAAHTNDVEVVKINLIVDDGIFQLNVDKIIQTVTLDPSITLMMFCSPGNPTGTLLRKPDIRRILDYKGYKGIVLVDEAYIDFVNQEDEEWGSVVPWIYQYPNLVVIQTLSKSFGLAGIRLGLALSSPEIASIFNKTKAPYSISTLTSLTARSALSSEGVCKMRQSVSALSESRKKLISGLKVLPMVGRIFGANHANFVLAEILNDSGKPSNAAALEYYKKLAESEGVVVRFRGSEYGCSGCLRITVGTENEIEVFLSKIKKLMTQSSQRQVDGQPTRSPKM</sequence>
<keyword evidence="9" id="KW-0368">Histidine biosynthesis</keyword>
<feature type="domain" description="Aminotransferase class I/classII large" evidence="13">
    <location>
        <begin position="32"/>
        <end position="393"/>
    </location>
</feature>
<protein>
    <recommendedName>
        <fullName evidence="4">histidinol-phosphate transaminase</fullName>
        <ecNumber evidence="4">2.6.1.9</ecNumber>
    </recommendedName>
    <alternativeName>
        <fullName evidence="10">Imidazole acetol-phosphate transaminase</fullName>
    </alternativeName>
</protein>
<evidence type="ECO:0000256" key="1">
    <source>
        <dbReference type="ARBA" id="ARBA00001933"/>
    </source>
</evidence>
<comment type="pathway">
    <text evidence="2">Amino-acid biosynthesis; L-histidine biosynthesis; L-histidine from 5-phospho-alpha-D-ribose 1-diphosphate: step 7/9.</text>
</comment>
<comment type="caution">
    <text evidence="14">The sequence shown here is derived from an EMBL/GenBank/DDBJ whole genome shotgun (WGS) entry which is preliminary data.</text>
</comment>
<dbReference type="STRING" id="286115.A0A507DCY5"/>
<evidence type="ECO:0000256" key="2">
    <source>
        <dbReference type="ARBA" id="ARBA00005011"/>
    </source>
</evidence>
<dbReference type="NCBIfam" id="TIGR01141">
    <property type="entry name" value="hisC"/>
    <property type="match status" value="1"/>
</dbReference>
<dbReference type="PROSITE" id="PS00599">
    <property type="entry name" value="AA_TRANSFER_CLASS_2"/>
    <property type="match status" value="1"/>
</dbReference>
<evidence type="ECO:0000256" key="6">
    <source>
        <dbReference type="ARBA" id="ARBA00022605"/>
    </source>
</evidence>
<dbReference type="GO" id="GO:0004400">
    <property type="term" value="F:histidinol-phosphate transaminase activity"/>
    <property type="evidence" value="ECO:0007669"/>
    <property type="project" value="UniProtKB-EC"/>
</dbReference>
<evidence type="ECO:0000313" key="17">
    <source>
        <dbReference type="Proteomes" id="UP000320475"/>
    </source>
</evidence>
<gene>
    <name evidence="14" type="primary">HIS5</name>
    <name evidence="14" type="ORF">SeLEV6574_g01858</name>
    <name evidence="15" type="ORF">SeMB42_g00322</name>
</gene>
<evidence type="ECO:0000256" key="9">
    <source>
        <dbReference type="ARBA" id="ARBA00023102"/>
    </source>
</evidence>
<dbReference type="VEuPathDB" id="FungiDB:SeMB42_g00322"/>
<dbReference type="Proteomes" id="UP000317494">
    <property type="component" value="Unassembled WGS sequence"/>
</dbReference>
<dbReference type="InterPro" id="IPR004839">
    <property type="entry name" value="Aminotransferase_I/II_large"/>
</dbReference>
<evidence type="ECO:0000313" key="14">
    <source>
        <dbReference type="EMBL" id="TPX48740.1"/>
    </source>
</evidence>
<comment type="similarity">
    <text evidence="3 12">Belongs to the class-II pyridoxal-phosphate-dependent aminotransferase family.</text>
</comment>
<evidence type="ECO:0000256" key="5">
    <source>
        <dbReference type="ARBA" id="ARBA00022576"/>
    </source>
</evidence>
<keyword evidence="6" id="KW-0028">Amino-acid biosynthesis</keyword>
<dbReference type="OrthoDB" id="2015537at2759"/>
<dbReference type="Gene3D" id="3.90.1150.10">
    <property type="entry name" value="Aspartate Aminotransferase, domain 1"/>
    <property type="match status" value="1"/>
</dbReference>
<dbReference type="EMBL" id="QEAM01000046">
    <property type="protein sequence ID" value="TPX48740.1"/>
    <property type="molecule type" value="Genomic_DNA"/>
</dbReference>
<dbReference type="SUPFAM" id="SSF53383">
    <property type="entry name" value="PLP-dependent transferases"/>
    <property type="match status" value="1"/>
</dbReference>
<evidence type="ECO:0000256" key="7">
    <source>
        <dbReference type="ARBA" id="ARBA00022679"/>
    </source>
</evidence>
<evidence type="ECO:0000256" key="3">
    <source>
        <dbReference type="ARBA" id="ARBA00008392"/>
    </source>
</evidence>
<evidence type="ECO:0000313" key="16">
    <source>
        <dbReference type="Proteomes" id="UP000317494"/>
    </source>
</evidence>
<reference evidence="16 17" key="1">
    <citation type="journal article" date="2019" name="Sci. Rep.">
        <title>Comparative genomics of chytrid fungi reveal insights into the obligate biotrophic and pathogenic lifestyle of Synchytrium endobioticum.</title>
        <authorList>
            <person name="van de Vossenberg B.T.L.H."/>
            <person name="Warris S."/>
            <person name="Nguyen H.D.T."/>
            <person name="van Gent-Pelzer M.P.E."/>
            <person name="Joly D.L."/>
            <person name="van de Geest H.C."/>
            <person name="Bonants P.J.M."/>
            <person name="Smith D.S."/>
            <person name="Levesque C.A."/>
            <person name="van der Lee T.A.J."/>
        </authorList>
    </citation>
    <scope>NUCLEOTIDE SEQUENCE [LARGE SCALE GENOMIC DNA]</scope>
    <source>
        <strain evidence="14 17">LEV6574</strain>
        <strain evidence="15 16">MB42</strain>
    </source>
</reference>
<dbReference type="GO" id="GO:0030170">
    <property type="term" value="F:pyridoxal phosphate binding"/>
    <property type="evidence" value="ECO:0007669"/>
    <property type="project" value="InterPro"/>
</dbReference>
<dbReference type="PANTHER" id="PTHR42885:SF2">
    <property type="entry name" value="HISTIDINOL-PHOSPHATE AMINOTRANSFERASE"/>
    <property type="match status" value="1"/>
</dbReference>
<organism evidence="14 17">
    <name type="scientific">Synchytrium endobioticum</name>
    <dbReference type="NCBI Taxonomy" id="286115"/>
    <lineage>
        <taxon>Eukaryota</taxon>
        <taxon>Fungi</taxon>
        <taxon>Fungi incertae sedis</taxon>
        <taxon>Chytridiomycota</taxon>
        <taxon>Chytridiomycota incertae sedis</taxon>
        <taxon>Chytridiomycetes</taxon>
        <taxon>Synchytriales</taxon>
        <taxon>Synchytriaceae</taxon>
        <taxon>Synchytrium</taxon>
    </lineage>
</organism>
<dbReference type="EMBL" id="QEAN01000006">
    <property type="protein sequence ID" value="TPX54340.1"/>
    <property type="molecule type" value="Genomic_DNA"/>
</dbReference>
<evidence type="ECO:0000256" key="8">
    <source>
        <dbReference type="ARBA" id="ARBA00022898"/>
    </source>
</evidence>
<evidence type="ECO:0000256" key="10">
    <source>
        <dbReference type="ARBA" id="ARBA00030262"/>
    </source>
</evidence>
<comment type="cofactor">
    <cofactor evidence="1 12">
        <name>pyridoxal 5'-phosphate</name>
        <dbReference type="ChEBI" id="CHEBI:597326"/>
    </cofactor>
</comment>
<keyword evidence="8 12" id="KW-0663">Pyridoxal phosphate</keyword>
<keyword evidence="16" id="KW-1185">Reference proteome</keyword>
<evidence type="ECO:0000256" key="12">
    <source>
        <dbReference type="RuleBase" id="RU003693"/>
    </source>
</evidence>
<name>A0A507DCY5_9FUNG</name>
<dbReference type="EC" id="2.6.1.9" evidence="4"/>
<dbReference type="InterPro" id="IPR015424">
    <property type="entry name" value="PyrdxlP-dep_Trfase"/>
</dbReference>
<dbReference type="CDD" id="cd00609">
    <property type="entry name" value="AAT_like"/>
    <property type="match status" value="1"/>
</dbReference>
<dbReference type="Pfam" id="PF00155">
    <property type="entry name" value="Aminotran_1_2"/>
    <property type="match status" value="1"/>
</dbReference>
<dbReference type="InterPro" id="IPR005861">
    <property type="entry name" value="HisP_aminotrans"/>
</dbReference>
<accession>A0A507DCY5</accession>
<dbReference type="InterPro" id="IPR001917">
    <property type="entry name" value="Aminotrans_II_pyridoxalP_BS"/>
</dbReference>
<dbReference type="AlphaFoldDB" id="A0A507DCY5"/>
<dbReference type="Gene3D" id="3.40.640.10">
    <property type="entry name" value="Type I PLP-dependent aspartate aminotransferase-like (Major domain)"/>
    <property type="match status" value="1"/>
</dbReference>
<dbReference type="PANTHER" id="PTHR42885">
    <property type="entry name" value="HISTIDINOL-PHOSPHATE AMINOTRANSFERASE-RELATED"/>
    <property type="match status" value="1"/>
</dbReference>